<accession>A0A430F9M2</accession>
<reference evidence="1 2" key="1">
    <citation type="submission" date="2018-09" db="EMBL/GenBank/DDBJ databases">
        <title>Characterization of the phylogenetic diversity of five novel species belonging to the genus Bifidobacterium.</title>
        <authorList>
            <person name="Lugli G.A."/>
            <person name="Duranti S."/>
            <person name="Milani C."/>
        </authorList>
    </citation>
    <scope>NUCLEOTIDE SEQUENCE [LARGE SCALE GENOMIC DNA]</scope>
    <source>
        <strain evidence="1 2">2028B</strain>
    </source>
</reference>
<evidence type="ECO:0000313" key="1">
    <source>
        <dbReference type="EMBL" id="RSX49508.1"/>
    </source>
</evidence>
<dbReference type="EMBL" id="QXGJ01000013">
    <property type="protein sequence ID" value="RSX49508.1"/>
    <property type="molecule type" value="Genomic_DNA"/>
</dbReference>
<gene>
    <name evidence="1" type="ORF">D2E23_2010</name>
</gene>
<dbReference type="RefSeq" id="WP_276313567.1">
    <property type="nucleotide sequence ID" value="NZ_JAFEJY010000001.1"/>
</dbReference>
<keyword evidence="2" id="KW-1185">Reference proteome</keyword>
<proteinExistence type="predicted"/>
<organism evidence="1 2">
    <name type="scientific">Bifidobacterium callimiconis</name>
    <dbReference type="NCBI Taxonomy" id="2306973"/>
    <lineage>
        <taxon>Bacteria</taxon>
        <taxon>Bacillati</taxon>
        <taxon>Actinomycetota</taxon>
        <taxon>Actinomycetes</taxon>
        <taxon>Bifidobacteriales</taxon>
        <taxon>Bifidobacteriaceae</taxon>
        <taxon>Bifidobacterium</taxon>
    </lineage>
</organism>
<comment type="caution">
    <text evidence="1">The sequence shown here is derived from an EMBL/GenBank/DDBJ whole genome shotgun (WGS) entry which is preliminary data.</text>
</comment>
<dbReference type="Proteomes" id="UP000288607">
    <property type="component" value="Unassembled WGS sequence"/>
</dbReference>
<dbReference type="AlphaFoldDB" id="A0A430F9M2"/>
<protein>
    <submittedName>
        <fullName evidence="1">Uncharacterized protein</fullName>
    </submittedName>
</protein>
<name>A0A430F9M2_9BIFI</name>
<evidence type="ECO:0000313" key="2">
    <source>
        <dbReference type="Proteomes" id="UP000288607"/>
    </source>
</evidence>
<sequence>MTLMNSMMRGMALYGTAKMSSTMGVGSEKMNDAIIDIARNR</sequence>